<keyword evidence="12" id="KW-1185">Reference proteome</keyword>
<evidence type="ECO:0000313" key="12">
    <source>
        <dbReference type="Proteomes" id="UP001196565"/>
    </source>
</evidence>
<keyword evidence="9" id="KW-1133">Transmembrane helix</keyword>
<dbReference type="SUPFAM" id="SSF47384">
    <property type="entry name" value="Homodimeric domain of signal transducing histidine kinase"/>
    <property type="match status" value="1"/>
</dbReference>
<gene>
    <name evidence="11" type="ORF">KPL78_01085</name>
</gene>
<dbReference type="SMART" id="SM00388">
    <property type="entry name" value="HisKA"/>
    <property type="match status" value="1"/>
</dbReference>
<comment type="caution">
    <text evidence="11">The sequence shown here is derived from an EMBL/GenBank/DDBJ whole genome shotgun (WGS) entry which is preliminary data.</text>
</comment>
<keyword evidence="8" id="KW-0902">Two-component regulatory system</keyword>
<keyword evidence="5" id="KW-0547">Nucleotide-binding</keyword>
<dbReference type="PROSITE" id="PS50109">
    <property type="entry name" value="HIS_KIN"/>
    <property type="match status" value="1"/>
</dbReference>
<keyword evidence="4" id="KW-0808">Transferase</keyword>
<dbReference type="GO" id="GO:0016301">
    <property type="term" value="F:kinase activity"/>
    <property type="evidence" value="ECO:0007669"/>
    <property type="project" value="UniProtKB-KW"/>
</dbReference>
<dbReference type="PANTHER" id="PTHR43065">
    <property type="entry name" value="SENSOR HISTIDINE KINASE"/>
    <property type="match status" value="1"/>
</dbReference>
<dbReference type="RefSeq" id="WP_219760796.1">
    <property type="nucleotide sequence ID" value="NZ_JAHYBZ010000001.1"/>
</dbReference>
<feature type="transmembrane region" description="Helical" evidence="9">
    <location>
        <begin position="12"/>
        <end position="36"/>
    </location>
</feature>
<dbReference type="SMART" id="SM00387">
    <property type="entry name" value="HATPase_c"/>
    <property type="match status" value="1"/>
</dbReference>
<evidence type="ECO:0000256" key="5">
    <source>
        <dbReference type="ARBA" id="ARBA00022741"/>
    </source>
</evidence>
<dbReference type="EMBL" id="JAHYBZ010000001">
    <property type="protein sequence ID" value="MBW6396415.1"/>
    <property type="molecule type" value="Genomic_DNA"/>
</dbReference>
<dbReference type="Pfam" id="PF02518">
    <property type="entry name" value="HATPase_c"/>
    <property type="match status" value="1"/>
</dbReference>
<dbReference type="EC" id="2.7.13.3" evidence="2"/>
<feature type="domain" description="Histidine kinase" evidence="10">
    <location>
        <begin position="289"/>
        <end position="494"/>
    </location>
</feature>
<keyword evidence="7" id="KW-0067">ATP-binding</keyword>
<dbReference type="InterPro" id="IPR036890">
    <property type="entry name" value="HATPase_C_sf"/>
</dbReference>
<dbReference type="SUPFAM" id="SSF55874">
    <property type="entry name" value="ATPase domain of HSP90 chaperone/DNA topoisomerase II/histidine kinase"/>
    <property type="match status" value="1"/>
</dbReference>
<evidence type="ECO:0000256" key="6">
    <source>
        <dbReference type="ARBA" id="ARBA00022777"/>
    </source>
</evidence>
<evidence type="ECO:0000259" key="10">
    <source>
        <dbReference type="PROSITE" id="PS50109"/>
    </source>
</evidence>
<keyword evidence="9" id="KW-0472">Membrane</keyword>
<reference evidence="11 12" key="1">
    <citation type="submission" date="2021-07" db="EMBL/GenBank/DDBJ databases">
        <authorList>
            <person name="So Y."/>
        </authorList>
    </citation>
    <scope>NUCLEOTIDE SEQUENCE [LARGE SCALE GENOMIC DNA]</scope>
    <source>
        <strain evidence="11 12">HJA6</strain>
    </source>
</reference>
<dbReference type="InterPro" id="IPR005467">
    <property type="entry name" value="His_kinase_dom"/>
</dbReference>
<dbReference type="InterPro" id="IPR036097">
    <property type="entry name" value="HisK_dim/P_sf"/>
</dbReference>
<feature type="transmembrane region" description="Helical" evidence="9">
    <location>
        <begin position="187"/>
        <end position="214"/>
    </location>
</feature>
<evidence type="ECO:0000256" key="2">
    <source>
        <dbReference type="ARBA" id="ARBA00012438"/>
    </source>
</evidence>
<protein>
    <recommendedName>
        <fullName evidence="2">histidine kinase</fullName>
        <ecNumber evidence="2">2.7.13.3</ecNumber>
    </recommendedName>
</protein>
<proteinExistence type="predicted"/>
<dbReference type="Gene3D" id="1.10.287.130">
    <property type="match status" value="1"/>
</dbReference>
<dbReference type="CDD" id="cd00082">
    <property type="entry name" value="HisKA"/>
    <property type="match status" value="1"/>
</dbReference>
<evidence type="ECO:0000256" key="1">
    <source>
        <dbReference type="ARBA" id="ARBA00000085"/>
    </source>
</evidence>
<evidence type="ECO:0000256" key="4">
    <source>
        <dbReference type="ARBA" id="ARBA00022679"/>
    </source>
</evidence>
<dbReference type="InterPro" id="IPR003661">
    <property type="entry name" value="HisK_dim/P_dom"/>
</dbReference>
<keyword evidence="6 11" id="KW-0418">Kinase</keyword>
<evidence type="ECO:0000313" key="11">
    <source>
        <dbReference type="EMBL" id="MBW6396415.1"/>
    </source>
</evidence>
<comment type="catalytic activity">
    <reaction evidence="1">
        <text>ATP + protein L-histidine = ADP + protein N-phospho-L-histidine.</text>
        <dbReference type="EC" id="2.7.13.3"/>
    </reaction>
</comment>
<organism evidence="11 12">
    <name type="scientific">Roseomonas alba</name>
    <dbReference type="NCBI Taxonomy" id="2846776"/>
    <lineage>
        <taxon>Bacteria</taxon>
        <taxon>Pseudomonadati</taxon>
        <taxon>Pseudomonadota</taxon>
        <taxon>Alphaproteobacteria</taxon>
        <taxon>Acetobacterales</taxon>
        <taxon>Roseomonadaceae</taxon>
        <taxon>Roseomonas</taxon>
    </lineage>
</organism>
<dbReference type="CDD" id="cd00075">
    <property type="entry name" value="HATPase"/>
    <property type="match status" value="1"/>
</dbReference>
<dbReference type="Pfam" id="PF00512">
    <property type="entry name" value="HisKA"/>
    <property type="match status" value="1"/>
</dbReference>
<dbReference type="PANTHER" id="PTHR43065:SF10">
    <property type="entry name" value="PEROXIDE STRESS-ACTIVATED HISTIDINE KINASE MAK3"/>
    <property type="match status" value="1"/>
</dbReference>
<keyword evidence="3" id="KW-0597">Phosphoprotein</keyword>
<dbReference type="InterPro" id="IPR003594">
    <property type="entry name" value="HATPase_dom"/>
</dbReference>
<evidence type="ECO:0000256" key="9">
    <source>
        <dbReference type="SAM" id="Phobius"/>
    </source>
</evidence>
<dbReference type="PRINTS" id="PR00344">
    <property type="entry name" value="BCTRLSENSOR"/>
</dbReference>
<dbReference type="Proteomes" id="UP001196565">
    <property type="component" value="Unassembled WGS sequence"/>
</dbReference>
<dbReference type="InterPro" id="IPR004358">
    <property type="entry name" value="Sig_transdc_His_kin-like_C"/>
</dbReference>
<accession>A0ABS7A2A8</accession>
<evidence type="ECO:0000256" key="3">
    <source>
        <dbReference type="ARBA" id="ARBA00022553"/>
    </source>
</evidence>
<sequence length="494" mass="52041">MLRRLMPRSLAGWFAICWGLFLGAALVAGAALISLYRDSTGERLRRAELALSRGCDAIAGRFDFATAGGRRLDWADAAIAQMLAAGTMLALRDLPGVEGGLWRSGSGALAYAFPSYEGAEPKTDLPAAELPRIRQAAEAAIEADRPISRRFDGRSETLLLRACPLDAPEPGMAAWVMQRVILFGGTAYLRAAAAVAVLTVVLLGSAGWLGWLLWNWSRQLRRIEAALGDPAGTALPQLEMTGQRDLDRMLLAVNGAAERAAEAHRAAVAAAERAAEAERLAGLGRVAAGVAHEVRNPMAAMRLKAENALAVRDPERMARALEAVLGQVARLERVARGLLDVARGAAPPTGTPVDLPLLLAGRIALFHEQATEAGITLEVAAGVPAVALLDASGIEGALNNLVLNALDATPRGGRVTLSAVRQDHSLLLAVADTGQGIPAELRDQVFEPFVTSRADGTGLGLALVREVARAHGGEARLVHRPDGTTVELDLPQPE</sequence>
<evidence type="ECO:0000256" key="7">
    <source>
        <dbReference type="ARBA" id="ARBA00022840"/>
    </source>
</evidence>
<name>A0ABS7A2A8_9PROT</name>
<dbReference type="Gene3D" id="3.30.565.10">
    <property type="entry name" value="Histidine kinase-like ATPase, C-terminal domain"/>
    <property type="match status" value="1"/>
</dbReference>
<evidence type="ECO:0000256" key="8">
    <source>
        <dbReference type="ARBA" id="ARBA00023012"/>
    </source>
</evidence>
<keyword evidence="9" id="KW-0812">Transmembrane</keyword>